<dbReference type="Gene3D" id="1.10.443.10">
    <property type="entry name" value="Intergrase catalytic core"/>
    <property type="match status" value="1"/>
</dbReference>
<feature type="domain" description="Tyr recombinase" evidence="2">
    <location>
        <begin position="3"/>
        <end position="188"/>
    </location>
</feature>
<dbReference type="GO" id="GO:0015074">
    <property type="term" value="P:DNA integration"/>
    <property type="evidence" value="ECO:0007669"/>
    <property type="project" value="InterPro"/>
</dbReference>
<evidence type="ECO:0000259" key="2">
    <source>
        <dbReference type="PROSITE" id="PS51898"/>
    </source>
</evidence>
<sequence>MCKTDPIKNTEDIKRLKNYFLDKGKLRNYAMVTVALNTSLRIGDLLSLRWEDVYNFKTGVYREHITLLEQKTGKRNIIALNKEAIQALETLKGSLEDIAGKDYIFKSRVGLNQPIVRSYAFRIIKEAVCELNLEGTISCHSLRKTFGYHAWKKGVPPALIMSIYNHSSIEITKRYLSIDQDDKDEVFLDMNL</sequence>
<proteinExistence type="predicted"/>
<comment type="caution">
    <text evidence="3">The sequence shown here is derived from an EMBL/GenBank/DDBJ whole genome shotgun (WGS) entry which is preliminary data.</text>
</comment>
<dbReference type="InterPro" id="IPR002104">
    <property type="entry name" value="Integrase_catalytic"/>
</dbReference>
<dbReference type="InterPro" id="IPR050090">
    <property type="entry name" value="Tyrosine_recombinase_XerCD"/>
</dbReference>
<dbReference type="PROSITE" id="PS51898">
    <property type="entry name" value="TYR_RECOMBINASE"/>
    <property type="match status" value="1"/>
</dbReference>
<dbReference type="PANTHER" id="PTHR30349">
    <property type="entry name" value="PHAGE INTEGRASE-RELATED"/>
    <property type="match status" value="1"/>
</dbReference>
<keyword evidence="1" id="KW-0233">DNA recombination</keyword>
<protein>
    <submittedName>
        <fullName evidence="3">Tyrosine-type recombinase/integrase</fullName>
    </submittedName>
</protein>
<evidence type="ECO:0000313" key="3">
    <source>
        <dbReference type="EMBL" id="HJC25605.1"/>
    </source>
</evidence>
<dbReference type="InterPro" id="IPR013762">
    <property type="entry name" value="Integrase-like_cat_sf"/>
</dbReference>
<evidence type="ECO:0000256" key="1">
    <source>
        <dbReference type="ARBA" id="ARBA00023172"/>
    </source>
</evidence>
<dbReference type="AlphaFoldDB" id="A0A9D2SSB1"/>
<dbReference type="Pfam" id="PF00589">
    <property type="entry name" value="Phage_integrase"/>
    <property type="match status" value="1"/>
</dbReference>
<gene>
    <name evidence="3" type="ORF">H9761_18240</name>
</gene>
<dbReference type="InterPro" id="IPR011010">
    <property type="entry name" value="DNA_brk_join_enz"/>
</dbReference>
<dbReference type="GO" id="GO:0003677">
    <property type="term" value="F:DNA binding"/>
    <property type="evidence" value="ECO:0007669"/>
    <property type="project" value="InterPro"/>
</dbReference>
<dbReference type="PANTHER" id="PTHR30349:SF82">
    <property type="entry name" value="INTEGRASE_RECOMBINASE YOEC-RELATED"/>
    <property type="match status" value="1"/>
</dbReference>
<dbReference type="EMBL" id="DWWS01000069">
    <property type="protein sequence ID" value="HJC25605.1"/>
    <property type="molecule type" value="Genomic_DNA"/>
</dbReference>
<dbReference type="GO" id="GO:0006310">
    <property type="term" value="P:DNA recombination"/>
    <property type="evidence" value="ECO:0007669"/>
    <property type="project" value="UniProtKB-KW"/>
</dbReference>
<reference evidence="3" key="1">
    <citation type="journal article" date="2021" name="PeerJ">
        <title>Extensive microbial diversity within the chicken gut microbiome revealed by metagenomics and culture.</title>
        <authorList>
            <person name="Gilroy R."/>
            <person name="Ravi A."/>
            <person name="Getino M."/>
            <person name="Pursley I."/>
            <person name="Horton D.L."/>
            <person name="Alikhan N.F."/>
            <person name="Baker D."/>
            <person name="Gharbi K."/>
            <person name="Hall N."/>
            <person name="Watson M."/>
            <person name="Adriaenssens E.M."/>
            <person name="Foster-Nyarko E."/>
            <person name="Jarju S."/>
            <person name="Secka A."/>
            <person name="Antonio M."/>
            <person name="Oren A."/>
            <person name="Chaudhuri R.R."/>
            <person name="La Ragione R."/>
            <person name="Hildebrand F."/>
            <person name="Pallen M.J."/>
        </authorList>
    </citation>
    <scope>NUCLEOTIDE SEQUENCE</scope>
    <source>
        <strain evidence="3">USAMLcec2-132</strain>
    </source>
</reference>
<dbReference type="SUPFAM" id="SSF56349">
    <property type="entry name" value="DNA breaking-rejoining enzymes"/>
    <property type="match status" value="1"/>
</dbReference>
<reference evidence="3" key="2">
    <citation type="submission" date="2021-04" db="EMBL/GenBank/DDBJ databases">
        <authorList>
            <person name="Gilroy R."/>
        </authorList>
    </citation>
    <scope>NUCLEOTIDE SEQUENCE</scope>
    <source>
        <strain evidence="3">USAMLcec2-132</strain>
    </source>
</reference>
<name>A0A9D2SSB1_9FIRM</name>
<organism evidence="3 4">
    <name type="scientific">Candidatus Eisenbergiella merdavium</name>
    <dbReference type="NCBI Taxonomy" id="2838551"/>
    <lineage>
        <taxon>Bacteria</taxon>
        <taxon>Bacillati</taxon>
        <taxon>Bacillota</taxon>
        <taxon>Clostridia</taxon>
        <taxon>Lachnospirales</taxon>
        <taxon>Lachnospiraceae</taxon>
        <taxon>Eisenbergiella</taxon>
    </lineage>
</organism>
<dbReference type="Proteomes" id="UP000823891">
    <property type="component" value="Unassembled WGS sequence"/>
</dbReference>
<evidence type="ECO:0000313" key="4">
    <source>
        <dbReference type="Proteomes" id="UP000823891"/>
    </source>
</evidence>
<accession>A0A9D2SSB1</accession>